<evidence type="ECO:0000313" key="2">
    <source>
        <dbReference type="Proteomes" id="UP000295632"/>
    </source>
</evidence>
<dbReference type="AlphaFoldDB" id="A0A4R6U8T7"/>
<gene>
    <name evidence="1" type="ORF">EV213_101250</name>
</gene>
<evidence type="ECO:0000313" key="1">
    <source>
        <dbReference type="EMBL" id="TDQ42821.1"/>
    </source>
</evidence>
<protein>
    <submittedName>
        <fullName evidence="1">Uncharacterized protein</fullName>
    </submittedName>
</protein>
<sequence length="35" mass="3998">MGHVRSDYRIQNIADTKYIVDTSPAVGFGKRLFQL</sequence>
<keyword evidence="2" id="KW-1185">Reference proteome</keyword>
<proteinExistence type="predicted"/>
<dbReference type="Proteomes" id="UP000295632">
    <property type="component" value="Unassembled WGS sequence"/>
</dbReference>
<name>A0A4R6U8T7_9BACI</name>
<organism evidence="1 2">
    <name type="scientific">Aureibacillus halotolerans</name>
    <dbReference type="NCBI Taxonomy" id="1508390"/>
    <lineage>
        <taxon>Bacteria</taxon>
        <taxon>Bacillati</taxon>
        <taxon>Bacillota</taxon>
        <taxon>Bacilli</taxon>
        <taxon>Bacillales</taxon>
        <taxon>Bacillaceae</taxon>
        <taxon>Aureibacillus</taxon>
    </lineage>
</organism>
<accession>A0A4R6U8T7</accession>
<reference evidence="1 2" key="1">
    <citation type="submission" date="2019-03" db="EMBL/GenBank/DDBJ databases">
        <title>Genomic Encyclopedia of Type Strains, Phase IV (KMG-IV): sequencing the most valuable type-strain genomes for metagenomic binning, comparative biology and taxonomic classification.</title>
        <authorList>
            <person name="Goeker M."/>
        </authorList>
    </citation>
    <scope>NUCLEOTIDE SEQUENCE [LARGE SCALE GENOMIC DNA]</scope>
    <source>
        <strain evidence="1 2">DSM 28697</strain>
    </source>
</reference>
<dbReference type="EMBL" id="SNYJ01000001">
    <property type="protein sequence ID" value="TDQ42821.1"/>
    <property type="molecule type" value="Genomic_DNA"/>
</dbReference>
<comment type="caution">
    <text evidence="1">The sequence shown here is derived from an EMBL/GenBank/DDBJ whole genome shotgun (WGS) entry which is preliminary data.</text>
</comment>